<evidence type="ECO:0000259" key="2">
    <source>
        <dbReference type="Pfam" id="PF13546"/>
    </source>
</evidence>
<proteinExistence type="predicted"/>
<evidence type="ECO:0000313" key="3">
    <source>
        <dbReference type="EMBL" id="MEA5477416.1"/>
    </source>
</evidence>
<keyword evidence="4" id="KW-1185">Reference proteome</keyword>
<reference evidence="3 4" key="1">
    <citation type="submission" date="2023-12" db="EMBL/GenBank/DDBJ databases">
        <title>Baltic Sea Cyanobacteria.</title>
        <authorList>
            <person name="Delbaje E."/>
            <person name="Fewer D.P."/>
            <person name="Shishido T.K."/>
        </authorList>
    </citation>
    <scope>NUCLEOTIDE SEQUENCE [LARGE SCALE GENOMIC DNA]</scope>
    <source>
        <strain evidence="3 4">UHCC 0370</strain>
    </source>
</reference>
<organism evidence="3 4">
    <name type="scientific">Pseudanabaena galeata UHCC 0370</name>
    <dbReference type="NCBI Taxonomy" id="3110310"/>
    <lineage>
        <taxon>Bacteria</taxon>
        <taxon>Bacillati</taxon>
        <taxon>Cyanobacteriota</taxon>
        <taxon>Cyanophyceae</taxon>
        <taxon>Pseudanabaenales</taxon>
        <taxon>Pseudanabaenaceae</taxon>
        <taxon>Pseudanabaena</taxon>
    </lineage>
</organism>
<dbReference type="EMBL" id="JAYGIE010000025">
    <property type="protein sequence ID" value="MEA5477416.1"/>
    <property type="molecule type" value="Genomic_DNA"/>
</dbReference>
<sequence>MTLTTMIYQKLQEFRKSIYEYLGTGKDAVFELMDAVLTSPSISSYVSLSMNPLFRRKWSSIYEGLRDNRPARGKLMKLMVQEIPTEEQPCLAGDNSVWLRPDAETLKERGFHHGKDESIGIGQSYSTLAWIPEASGSWALPIKHERITSFETPVSKAAFQLKQVTEQLSVRPLAVYDRGYGNASFVKATANIEADLLLRLASNRCVWGVPPAYSGRGAPCKHGHKFKLNAPETWAGAATTIEITDPKIGRVRVTHWRDFHFRTSPERPMQIFRVEVIEPLGRNRKFQPMWLAWLGKTRPALETLWLKYLRRFALEHWYRFAKQRLHWTLPQITSTQAAERWSALMPLMTWQLWFARLDCVDAPLPWQSSQDNLAPGRVAQSFAVIIAAIGTPAIPPKLRGKSPGRSKGDRLPPRIRYPTVKKHTSKRKKTEKIPVPTHPIAI</sequence>
<name>A0ABU5TGM7_9CYAN</name>
<comment type="caution">
    <text evidence="3">The sequence shown here is derived from an EMBL/GenBank/DDBJ whole genome shotgun (WGS) entry which is preliminary data.</text>
</comment>
<protein>
    <submittedName>
        <fullName evidence="3">NF041680 family putative transposase</fullName>
    </submittedName>
</protein>
<evidence type="ECO:0000256" key="1">
    <source>
        <dbReference type="SAM" id="MobiDB-lite"/>
    </source>
</evidence>
<dbReference type="SUPFAM" id="SSF53098">
    <property type="entry name" value="Ribonuclease H-like"/>
    <property type="match status" value="1"/>
</dbReference>
<dbReference type="Pfam" id="PF13546">
    <property type="entry name" value="DDE_5"/>
    <property type="match status" value="1"/>
</dbReference>
<dbReference type="NCBIfam" id="NF041680">
    <property type="entry name" value="transp_NF041680"/>
    <property type="match status" value="1"/>
</dbReference>
<gene>
    <name evidence="3" type="ORF">VB774_07265</name>
</gene>
<feature type="compositionally biased region" description="Basic residues" evidence="1">
    <location>
        <begin position="419"/>
        <end position="430"/>
    </location>
</feature>
<feature type="domain" description="Transposase IS701-like DDE" evidence="2">
    <location>
        <begin position="26"/>
        <end position="244"/>
    </location>
</feature>
<feature type="region of interest" description="Disordered" evidence="1">
    <location>
        <begin position="396"/>
        <end position="442"/>
    </location>
</feature>
<accession>A0ABU5TGM7</accession>
<dbReference type="InterPro" id="IPR038721">
    <property type="entry name" value="IS701-like_DDE_dom"/>
</dbReference>
<dbReference type="InterPro" id="IPR012337">
    <property type="entry name" value="RNaseH-like_sf"/>
</dbReference>
<evidence type="ECO:0000313" key="4">
    <source>
        <dbReference type="Proteomes" id="UP001301388"/>
    </source>
</evidence>
<dbReference type="Proteomes" id="UP001301388">
    <property type="component" value="Unassembled WGS sequence"/>
</dbReference>